<dbReference type="EMBL" id="RKHY01000001">
    <property type="protein sequence ID" value="ROS44182.1"/>
    <property type="molecule type" value="Genomic_DNA"/>
</dbReference>
<organism evidence="1 2">
    <name type="scientific">Amycolatopsis thermoflava</name>
    <dbReference type="NCBI Taxonomy" id="84480"/>
    <lineage>
        <taxon>Bacteria</taxon>
        <taxon>Bacillati</taxon>
        <taxon>Actinomycetota</taxon>
        <taxon>Actinomycetes</taxon>
        <taxon>Pseudonocardiales</taxon>
        <taxon>Pseudonocardiaceae</taxon>
        <taxon>Amycolatopsis</taxon>
        <taxon>Amycolatopsis methanolica group</taxon>
    </lineage>
</organism>
<proteinExistence type="predicted"/>
<evidence type="ECO:0000313" key="2">
    <source>
        <dbReference type="Proteomes" id="UP000274843"/>
    </source>
</evidence>
<comment type="caution">
    <text evidence="1">The sequence shown here is derived from an EMBL/GenBank/DDBJ whole genome shotgun (WGS) entry which is preliminary data.</text>
</comment>
<name>A0A3N2H5I5_9PSEU</name>
<evidence type="ECO:0000313" key="1">
    <source>
        <dbReference type="EMBL" id="ROS44182.1"/>
    </source>
</evidence>
<keyword evidence="2" id="KW-1185">Reference proteome</keyword>
<protein>
    <submittedName>
        <fullName evidence="1">Uncharacterized protein</fullName>
    </submittedName>
</protein>
<reference evidence="1 2" key="1">
    <citation type="submission" date="2018-11" db="EMBL/GenBank/DDBJ databases">
        <title>Sequencing the genomes of 1000 actinobacteria strains.</title>
        <authorList>
            <person name="Klenk H.-P."/>
        </authorList>
    </citation>
    <scope>NUCLEOTIDE SEQUENCE [LARGE SCALE GENOMIC DNA]</scope>
    <source>
        <strain evidence="1 2">DSM 44348</strain>
    </source>
</reference>
<dbReference type="AlphaFoldDB" id="A0A3N2H5I5"/>
<accession>A0A3N2H5I5</accession>
<gene>
    <name evidence="1" type="ORF">EDD35_6615</name>
</gene>
<sequence length="63" mass="6934">MREPTSSSRAGTESKCSAAALWQADGGAHEPLPPFGYSQSCSRAYRAASWRVRVWVFCIALDR</sequence>
<dbReference type="Proteomes" id="UP000274843">
    <property type="component" value="Unassembled WGS sequence"/>
</dbReference>